<dbReference type="AlphaFoldDB" id="A0A401GHN9"/>
<reference evidence="1 2" key="1">
    <citation type="journal article" date="2018" name="Sci. Rep.">
        <title>Genome sequence of the cauliflower mushroom Sparassis crispa (Hanabiratake) and its association with beneficial usage.</title>
        <authorList>
            <person name="Kiyama R."/>
            <person name="Furutani Y."/>
            <person name="Kawaguchi K."/>
            <person name="Nakanishi T."/>
        </authorList>
    </citation>
    <scope>NUCLEOTIDE SEQUENCE [LARGE SCALE GENOMIC DNA]</scope>
</reference>
<name>A0A401GHN9_9APHY</name>
<accession>A0A401GHN9</accession>
<dbReference type="RefSeq" id="XP_027612581.1">
    <property type="nucleotide sequence ID" value="XM_027756780.1"/>
</dbReference>
<proteinExistence type="predicted"/>
<dbReference type="Proteomes" id="UP000287166">
    <property type="component" value="Unassembled WGS sequence"/>
</dbReference>
<evidence type="ECO:0000313" key="2">
    <source>
        <dbReference type="Proteomes" id="UP000287166"/>
    </source>
</evidence>
<evidence type="ECO:0000313" key="1">
    <source>
        <dbReference type="EMBL" id="GBE81668.1"/>
    </source>
</evidence>
<comment type="caution">
    <text evidence="1">The sequence shown here is derived from an EMBL/GenBank/DDBJ whole genome shotgun (WGS) entry which is preliminary data.</text>
</comment>
<dbReference type="GeneID" id="38778585"/>
<gene>
    <name evidence="1" type="ORF">SCP_0400390</name>
</gene>
<dbReference type="InParanoid" id="A0A401GHN9"/>
<dbReference type="EMBL" id="BFAD01000004">
    <property type="protein sequence ID" value="GBE81668.1"/>
    <property type="molecule type" value="Genomic_DNA"/>
</dbReference>
<organism evidence="1 2">
    <name type="scientific">Sparassis crispa</name>
    <dbReference type="NCBI Taxonomy" id="139825"/>
    <lineage>
        <taxon>Eukaryota</taxon>
        <taxon>Fungi</taxon>
        <taxon>Dikarya</taxon>
        <taxon>Basidiomycota</taxon>
        <taxon>Agaricomycotina</taxon>
        <taxon>Agaricomycetes</taxon>
        <taxon>Polyporales</taxon>
        <taxon>Sparassidaceae</taxon>
        <taxon>Sparassis</taxon>
    </lineage>
</organism>
<keyword evidence="2" id="KW-1185">Reference proteome</keyword>
<protein>
    <submittedName>
        <fullName evidence="1">Uncharacterized protein</fullName>
    </submittedName>
</protein>
<sequence length="64" mass="6596">MRLFAAPSSLRKGLGNELQWEKDVGDGAQCDTASIAGVAAQPLSSNEHLQGGSAFNNSLPATPL</sequence>